<feature type="region of interest" description="Disordered" evidence="2">
    <location>
        <begin position="254"/>
        <end position="277"/>
    </location>
</feature>
<protein>
    <submittedName>
        <fullName evidence="3">Uncharacterized protein</fullName>
    </submittedName>
</protein>
<name>A0A0F7VFS7_PENBI</name>
<keyword evidence="1" id="KW-0175">Coiled coil</keyword>
<feature type="compositionally biased region" description="Basic residues" evidence="2">
    <location>
        <begin position="133"/>
        <end position="145"/>
    </location>
</feature>
<dbReference type="Proteomes" id="UP000042958">
    <property type="component" value="Unassembled WGS sequence"/>
</dbReference>
<reference evidence="4" key="1">
    <citation type="journal article" date="2015" name="Genome Announc.">
        <title>Draft genome sequence of the fungus Penicillium brasilianum MG11.</title>
        <authorList>
            <person name="Horn F."/>
            <person name="Linde J."/>
            <person name="Mattern D.J."/>
            <person name="Walther G."/>
            <person name="Guthke R."/>
            <person name="Brakhage A.A."/>
            <person name="Valiante V."/>
        </authorList>
    </citation>
    <scope>NUCLEOTIDE SEQUENCE [LARGE SCALE GENOMIC DNA]</scope>
    <source>
        <strain evidence="4">MG11</strain>
    </source>
</reference>
<evidence type="ECO:0000313" key="4">
    <source>
        <dbReference type="Proteomes" id="UP000042958"/>
    </source>
</evidence>
<dbReference type="OrthoDB" id="4227485at2759"/>
<dbReference type="InterPro" id="IPR022198">
    <property type="entry name" value="DUF3723"/>
</dbReference>
<evidence type="ECO:0000256" key="2">
    <source>
        <dbReference type="SAM" id="MobiDB-lite"/>
    </source>
</evidence>
<feature type="region of interest" description="Disordered" evidence="2">
    <location>
        <begin position="79"/>
        <end position="159"/>
    </location>
</feature>
<organism evidence="3 4">
    <name type="scientific">Penicillium brasilianum</name>
    <dbReference type="NCBI Taxonomy" id="104259"/>
    <lineage>
        <taxon>Eukaryota</taxon>
        <taxon>Fungi</taxon>
        <taxon>Dikarya</taxon>
        <taxon>Ascomycota</taxon>
        <taxon>Pezizomycotina</taxon>
        <taxon>Eurotiomycetes</taxon>
        <taxon>Eurotiomycetidae</taxon>
        <taxon>Eurotiales</taxon>
        <taxon>Aspergillaceae</taxon>
        <taxon>Penicillium</taxon>
    </lineage>
</organism>
<accession>A0A0F7VFS7</accession>
<dbReference type="AlphaFoldDB" id="A0A0F7VFS7"/>
<feature type="region of interest" description="Disordered" evidence="2">
    <location>
        <begin position="489"/>
        <end position="509"/>
    </location>
</feature>
<sequence>MKHRIRSGVPQTRTQKQDNTLLFLDYLHAEVEVAETITSFFVRRCVYFAFFGKPPQHGQIPNGDQPMRDVPTSPLFVEEEERADSHEQTMHAVPPNAPTADSRDEPQSDVARTREARQSIEHQQQPSSEKARDHLRRRRRRKIHVRGLTSRQATERVQDAMEWDSVDTETCDHHMSDQLSLGESMIGPAPITSVTAHTYDSNSPPDPGDGDAISDCTRISLEANETEQGLDEEALAVVPDRQDALDEQARINHAARSASPEPEADHLSNGNGPSGQQALDTYLAHLRWAQEEQERLEEELELERLNEELGLSNQVQVPPVDSPPLEERRNSPPLAASNESALQGHPDLEHQSFAPKVNHDQLPVSLHDGQPESTVQNPDQIGATVSPQAQQGLVEIQFWAFERGQWRKSDRLLVDPSDPSPLERVARKYIWKGYSLYDVNLQSLRPAQCFRAATADGENSIFVISDSEERELVAKGRLTKERQLLAMASRALERTEEERPARSVNPREP</sequence>
<feature type="region of interest" description="Disordered" evidence="2">
    <location>
        <begin position="194"/>
        <end position="214"/>
    </location>
</feature>
<feature type="compositionally biased region" description="Basic and acidic residues" evidence="2">
    <location>
        <begin position="101"/>
        <end position="120"/>
    </location>
</feature>
<feature type="coiled-coil region" evidence="1">
    <location>
        <begin position="279"/>
        <end position="308"/>
    </location>
</feature>
<gene>
    <name evidence="3" type="ORF">PMG11_04290</name>
</gene>
<dbReference type="EMBL" id="CDHK01000003">
    <property type="protein sequence ID" value="CEO59621.1"/>
    <property type="molecule type" value="Genomic_DNA"/>
</dbReference>
<dbReference type="Pfam" id="PF12520">
    <property type="entry name" value="DUF3723"/>
    <property type="match status" value="1"/>
</dbReference>
<evidence type="ECO:0000256" key="1">
    <source>
        <dbReference type="SAM" id="Coils"/>
    </source>
</evidence>
<proteinExistence type="predicted"/>
<feature type="compositionally biased region" description="Basic and acidic residues" evidence="2">
    <location>
        <begin position="491"/>
        <end position="509"/>
    </location>
</feature>
<keyword evidence="4" id="KW-1185">Reference proteome</keyword>
<evidence type="ECO:0000313" key="3">
    <source>
        <dbReference type="EMBL" id="CEO59621.1"/>
    </source>
</evidence>
<feature type="region of interest" description="Disordered" evidence="2">
    <location>
        <begin position="312"/>
        <end position="342"/>
    </location>
</feature>
<feature type="compositionally biased region" description="Polar residues" evidence="2">
    <location>
        <begin position="268"/>
        <end position="277"/>
    </location>
</feature>
<feature type="compositionally biased region" description="Polar residues" evidence="2">
    <location>
        <begin position="194"/>
        <end position="203"/>
    </location>
</feature>